<name>A0ABN2YNM2_9ACTN</name>
<proteinExistence type="predicted"/>
<dbReference type="EMBL" id="BAAAMR010000014">
    <property type="protein sequence ID" value="GAA2130005.1"/>
    <property type="molecule type" value="Genomic_DNA"/>
</dbReference>
<keyword evidence="2" id="KW-1185">Reference proteome</keyword>
<sequence length="160" mass="18192">MRRAARDQRVRESTPRTSISPIKALRFLWVDDRNAAWLDRVVRRRGWPGISLVGTEAAHAAWLLAQHADRRRQAQRRLLGALLKAVERGDADPKDLAYLEDRVRVNAGRPQRYGTQYGMTAAGFGPQPIEEPDGVDDRRAELGLPSMAEYDAELRRHLDN</sequence>
<dbReference type="Pfam" id="PF20329">
    <property type="entry name" value="DUF6624"/>
    <property type="match status" value="1"/>
</dbReference>
<gene>
    <name evidence="1" type="ORF">GCM10009727_21790</name>
</gene>
<protein>
    <submittedName>
        <fullName evidence="1">Uncharacterized protein</fullName>
    </submittedName>
</protein>
<reference evidence="1 2" key="1">
    <citation type="journal article" date="2019" name="Int. J. Syst. Evol. Microbiol.">
        <title>The Global Catalogue of Microorganisms (GCM) 10K type strain sequencing project: providing services to taxonomists for standard genome sequencing and annotation.</title>
        <authorList>
            <consortium name="The Broad Institute Genomics Platform"/>
            <consortium name="The Broad Institute Genome Sequencing Center for Infectious Disease"/>
            <person name="Wu L."/>
            <person name="Ma J."/>
        </authorList>
    </citation>
    <scope>NUCLEOTIDE SEQUENCE [LARGE SCALE GENOMIC DNA]</scope>
    <source>
        <strain evidence="1 2">JCM 13850</strain>
    </source>
</reference>
<organism evidence="1 2">
    <name type="scientific">Actinomadura napierensis</name>
    <dbReference type="NCBI Taxonomy" id="267854"/>
    <lineage>
        <taxon>Bacteria</taxon>
        <taxon>Bacillati</taxon>
        <taxon>Actinomycetota</taxon>
        <taxon>Actinomycetes</taxon>
        <taxon>Streptosporangiales</taxon>
        <taxon>Thermomonosporaceae</taxon>
        <taxon>Actinomadura</taxon>
    </lineage>
</organism>
<accession>A0ABN2YNM2</accession>
<comment type="caution">
    <text evidence="1">The sequence shown here is derived from an EMBL/GenBank/DDBJ whole genome shotgun (WGS) entry which is preliminary data.</text>
</comment>
<dbReference type="Proteomes" id="UP001501020">
    <property type="component" value="Unassembled WGS sequence"/>
</dbReference>
<evidence type="ECO:0000313" key="1">
    <source>
        <dbReference type="EMBL" id="GAA2130005.1"/>
    </source>
</evidence>
<evidence type="ECO:0000313" key="2">
    <source>
        <dbReference type="Proteomes" id="UP001501020"/>
    </source>
</evidence>
<dbReference type="InterPro" id="IPR046732">
    <property type="entry name" value="DUF6624"/>
</dbReference>